<dbReference type="Proteomes" id="UP001151752">
    <property type="component" value="Chromosome 10"/>
</dbReference>
<organism evidence="1 2">
    <name type="scientific">Salix koriyanagi</name>
    <dbReference type="NCBI Taxonomy" id="2511006"/>
    <lineage>
        <taxon>Eukaryota</taxon>
        <taxon>Viridiplantae</taxon>
        <taxon>Streptophyta</taxon>
        <taxon>Embryophyta</taxon>
        <taxon>Tracheophyta</taxon>
        <taxon>Spermatophyta</taxon>
        <taxon>Magnoliopsida</taxon>
        <taxon>eudicotyledons</taxon>
        <taxon>Gunneridae</taxon>
        <taxon>Pentapetalae</taxon>
        <taxon>rosids</taxon>
        <taxon>fabids</taxon>
        <taxon>Malpighiales</taxon>
        <taxon>Salicaceae</taxon>
        <taxon>Saliceae</taxon>
        <taxon>Salix</taxon>
    </lineage>
</organism>
<accession>A0A9Q0WRR9</accession>
<evidence type="ECO:0000313" key="2">
    <source>
        <dbReference type="Proteomes" id="UP001151752"/>
    </source>
</evidence>
<keyword evidence="2" id="KW-1185">Reference proteome</keyword>
<reference evidence="1" key="2">
    <citation type="journal article" date="2023" name="Int. J. Mol. Sci.">
        <title>De Novo Assembly and Annotation of 11 Diverse Shrub Willow (Salix) Genomes Reveals Novel Gene Organization in Sex-Linked Regions.</title>
        <authorList>
            <person name="Hyden B."/>
            <person name="Feng K."/>
            <person name="Yates T.B."/>
            <person name="Jawdy S."/>
            <person name="Cereghino C."/>
            <person name="Smart L.B."/>
            <person name="Muchero W."/>
        </authorList>
    </citation>
    <scope>NUCLEOTIDE SEQUENCE</scope>
    <source>
        <tissue evidence="1">Shoot tip</tissue>
    </source>
</reference>
<comment type="caution">
    <text evidence="1">The sequence shown here is derived from an EMBL/GenBank/DDBJ whole genome shotgun (WGS) entry which is preliminary data.</text>
</comment>
<reference evidence="1" key="1">
    <citation type="submission" date="2022-11" db="EMBL/GenBank/DDBJ databases">
        <authorList>
            <person name="Hyden B.L."/>
            <person name="Feng K."/>
            <person name="Yates T."/>
            <person name="Jawdy S."/>
            <person name="Smart L.B."/>
            <person name="Muchero W."/>
        </authorList>
    </citation>
    <scope>NUCLEOTIDE SEQUENCE</scope>
    <source>
        <tissue evidence="1">Shoot tip</tissue>
    </source>
</reference>
<dbReference type="EMBL" id="JAPFFM010000002">
    <property type="protein sequence ID" value="KAJ6772054.1"/>
    <property type="molecule type" value="Genomic_DNA"/>
</dbReference>
<evidence type="ECO:0000313" key="1">
    <source>
        <dbReference type="EMBL" id="KAJ6772054.1"/>
    </source>
</evidence>
<name>A0A9Q0WRR9_9ROSI</name>
<proteinExistence type="predicted"/>
<gene>
    <name evidence="1" type="ORF">OIU74_018320</name>
</gene>
<dbReference type="AlphaFoldDB" id="A0A9Q0WRR9"/>
<sequence length="67" mass="7261">MDGIIVWWVEGALRAFSCPIAGSLLDHCSLGPHPCISPLYKPSPLLPLPFQASSQTFNSEIVCYSAQ</sequence>
<protein>
    <submittedName>
        <fullName evidence="1">Uncharacterized protein</fullName>
    </submittedName>
</protein>